<dbReference type="PANTHER" id="PTHR23409">
    <property type="entry name" value="RIBONUCLEOSIDE-DIPHOSPHATE REDUCTASE SMALL CHAIN"/>
    <property type="match status" value="1"/>
</dbReference>
<dbReference type="Proteomes" id="UP000260311">
    <property type="component" value="Segment"/>
</dbReference>
<evidence type="ECO:0000256" key="2">
    <source>
        <dbReference type="ARBA" id="ARBA00009303"/>
    </source>
</evidence>
<evidence type="ECO:0000256" key="1">
    <source>
        <dbReference type="ARBA" id="ARBA00001962"/>
    </source>
</evidence>
<reference evidence="7 8" key="1">
    <citation type="submission" date="2018-05" db="EMBL/GenBank/DDBJ databases">
        <title>The genome of Vibrio coralliilyticus phage YC.</title>
        <authorList>
            <person name="Benler S."/>
        </authorList>
    </citation>
    <scope>NUCLEOTIDE SEQUENCE [LARGE SCALE GENOMIC DNA]</scope>
</reference>
<keyword evidence="8" id="KW-1185">Reference proteome</keyword>
<dbReference type="GO" id="GO:0004748">
    <property type="term" value="F:ribonucleoside-diphosphate reductase activity, thioredoxin disulfide as acceptor"/>
    <property type="evidence" value="ECO:0007669"/>
    <property type="project" value="UniProtKB-EC"/>
</dbReference>
<dbReference type="CDD" id="cd01049">
    <property type="entry name" value="RNRR2"/>
    <property type="match status" value="1"/>
</dbReference>
<dbReference type="UniPathway" id="UPA00326"/>
<dbReference type="GeneID" id="55608639"/>
<dbReference type="InterPro" id="IPR012348">
    <property type="entry name" value="RNR-like"/>
</dbReference>
<dbReference type="KEGG" id="vg:55608639"/>
<dbReference type="RefSeq" id="YP_009838407.1">
    <property type="nucleotide sequence ID" value="NC_048709.1"/>
</dbReference>
<dbReference type="InterPro" id="IPR033909">
    <property type="entry name" value="RNR_small"/>
</dbReference>
<evidence type="ECO:0000256" key="6">
    <source>
        <dbReference type="ARBA" id="ARBA00023004"/>
    </source>
</evidence>
<dbReference type="GO" id="GO:0046872">
    <property type="term" value="F:metal ion binding"/>
    <property type="evidence" value="ECO:0007669"/>
    <property type="project" value="UniProtKB-KW"/>
</dbReference>
<dbReference type="Gene3D" id="1.10.620.20">
    <property type="entry name" value="Ribonucleotide Reductase, subunit A"/>
    <property type="match status" value="1"/>
</dbReference>
<dbReference type="Pfam" id="PF00268">
    <property type="entry name" value="Ribonuc_red_sm"/>
    <property type="match status" value="1"/>
</dbReference>
<accession>A0A384ZSC7</accession>
<proteinExistence type="inferred from homology"/>
<protein>
    <recommendedName>
        <fullName evidence="3">ribonucleoside-diphosphate reductase</fullName>
        <ecNumber evidence="3">1.17.4.1</ecNumber>
    </recommendedName>
</protein>
<sequence length="374" mass="43257">MTNVLKANTKHHTERNAFFDGEVGVQRYDVLAQPILEKYNNQMLANFWRPEEVDVTKDKLDYAKLDDAQKRIFTHNLKRQIVLDSVQGREPVACFMQLASTPEAEAAVLEWSHQELIHSRSYTHIIRGVLNNPSEVFDGIEEIEAIVDLADSINKYYEELDKWNFQLEALKRGLTDQYDEYAHKKAFWLAINAVNALEGVRFYVSFACSWAFQEVLDLMEGNAKIIKLICRDENIHLKLTQTLISRVLVTDPDFQQIREETRDECQALFMEAAEQEKAWADELFAEGSMLGLNKTILCEYVDWVTDKRMRAVGLNYSGNIPSKNPLPWTEHWIAGDIKQTALQEAENDSYLLGVLSGHDEEEHKRTVEMYGHMY</sequence>
<dbReference type="GO" id="GO:0009263">
    <property type="term" value="P:deoxyribonucleotide biosynthetic process"/>
    <property type="evidence" value="ECO:0007669"/>
    <property type="project" value="InterPro"/>
</dbReference>
<keyword evidence="5" id="KW-0560">Oxidoreductase</keyword>
<dbReference type="EC" id="1.17.4.1" evidence="3"/>
<dbReference type="InterPro" id="IPR000358">
    <property type="entry name" value="RNR_small_fam"/>
</dbReference>
<dbReference type="InterPro" id="IPR009078">
    <property type="entry name" value="Ferritin-like_SF"/>
</dbReference>
<organism evidence="7 8">
    <name type="scientific">Vibrio phage YC</name>
    <dbReference type="NCBI Taxonomy" id="2267403"/>
    <lineage>
        <taxon>Viruses</taxon>
        <taxon>Duplodnaviria</taxon>
        <taxon>Heunggongvirae</taxon>
        <taxon>Uroviricota</taxon>
        <taxon>Caudoviricetes</taxon>
        <taxon>Pantevenvirales</taxon>
        <taxon>Ackermannviridae</taxon>
        <taxon>Campanilevirus</taxon>
        <taxon>Campanilevirus YC</taxon>
    </lineage>
</organism>
<dbReference type="NCBIfam" id="NF006576">
    <property type="entry name" value="PRK09101.1"/>
    <property type="match status" value="1"/>
</dbReference>
<comment type="cofactor">
    <cofactor evidence="1">
        <name>Fe cation</name>
        <dbReference type="ChEBI" id="CHEBI:24875"/>
    </cofactor>
</comment>
<evidence type="ECO:0000313" key="8">
    <source>
        <dbReference type="Proteomes" id="UP000260311"/>
    </source>
</evidence>
<dbReference type="SUPFAM" id="SSF47240">
    <property type="entry name" value="Ferritin-like"/>
    <property type="match status" value="1"/>
</dbReference>
<evidence type="ECO:0000256" key="5">
    <source>
        <dbReference type="ARBA" id="ARBA00023002"/>
    </source>
</evidence>
<evidence type="ECO:0000256" key="3">
    <source>
        <dbReference type="ARBA" id="ARBA00012274"/>
    </source>
</evidence>
<name>A0A384ZSC7_9CAUD</name>
<evidence type="ECO:0000256" key="4">
    <source>
        <dbReference type="ARBA" id="ARBA00022723"/>
    </source>
</evidence>
<comment type="similarity">
    <text evidence="2">Belongs to the ribonucleoside diphosphate reductase small chain family.</text>
</comment>
<dbReference type="PANTHER" id="PTHR23409:SF18">
    <property type="entry name" value="RIBONUCLEOSIDE-DIPHOSPHATE REDUCTASE SUBUNIT M2"/>
    <property type="match status" value="1"/>
</dbReference>
<keyword evidence="4" id="KW-0479">Metal-binding</keyword>
<keyword evidence="6" id="KW-0408">Iron</keyword>
<dbReference type="EMBL" id="MH375644">
    <property type="protein sequence ID" value="AXC34561.1"/>
    <property type="molecule type" value="Genomic_DNA"/>
</dbReference>
<evidence type="ECO:0000313" key="7">
    <source>
        <dbReference type="EMBL" id="AXC34561.1"/>
    </source>
</evidence>